<feature type="compositionally biased region" description="Basic and acidic residues" evidence="1">
    <location>
        <begin position="179"/>
        <end position="188"/>
    </location>
</feature>
<evidence type="ECO:0000256" key="1">
    <source>
        <dbReference type="SAM" id="MobiDB-lite"/>
    </source>
</evidence>
<feature type="region of interest" description="Disordered" evidence="1">
    <location>
        <begin position="203"/>
        <end position="239"/>
    </location>
</feature>
<dbReference type="EMBL" id="WIXE01012034">
    <property type="protein sequence ID" value="KAK5976300.1"/>
    <property type="molecule type" value="Genomic_DNA"/>
</dbReference>
<accession>A0AAN8FTD4</accession>
<dbReference type="AlphaFoldDB" id="A0AAN8FTD4"/>
<protein>
    <submittedName>
        <fullName evidence="2">Uncharacterized protein</fullName>
    </submittedName>
</protein>
<evidence type="ECO:0000313" key="2">
    <source>
        <dbReference type="EMBL" id="KAK5976300.1"/>
    </source>
</evidence>
<evidence type="ECO:0000313" key="3">
    <source>
        <dbReference type="Proteomes" id="UP001331761"/>
    </source>
</evidence>
<comment type="caution">
    <text evidence="2">The sequence shown here is derived from an EMBL/GenBank/DDBJ whole genome shotgun (WGS) entry which is preliminary data.</text>
</comment>
<proteinExistence type="predicted"/>
<reference evidence="2 3" key="1">
    <citation type="submission" date="2019-10" db="EMBL/GenBank/DDBJ databases">
        <title>Assembly and Annotation for the nematode Trichostrongylus colubriformis.</title>
        <authorList>
            <person name="Martin J."/>
        </authorList>
    </citation>
    <scope>NUCLEOTIDE SEQUENCE [LARGE SCALE GENOMIC DNA]</scope>
    <source>
        <strain evidence="2">G859</strain>
        <tissue evidence="2">Whole worm</tissue>
    </source>
</reference>
<dbReference type="Proteomes" id="UP001331761">
    <property type="component" value="Unassembled WGS sequence"/>
</dbReference>
<name>A0AAN8FTD4_TRICO</name>
<gene>
    <name evidence="2" type="ORF">GCK32_021650</name>
</gene>
<feature type="region of interest" description="Disordered" evidence="1">
    <location>
        <begin position="162"/>
        <end position="188"/>
    </location>
</feature>
<feature type="compositionally biased region" description="Basic and acidic residues" evidence="1">
    <location>
        <begin position="213"/>
        <end position="229"/>
    </location>
</feature>
<feature type="compositionally biased region" description="Basic and acidic residues" evidence="1">
    <location>
        <begin position="253"/>
        <end position="262"/>
    </location>
</feature>
<keyword evidence="3" id="KW-1185">Reference proteome</keyword>
<feature type="region of interest" description="Disordered" evidence="1">
    <location>
        <begin position="247"/>
        <end position="266"/>
    </location>
</feature>
<organism evidence="2 3">
    <name type="scientific">Trichostrongylus colubriformis</name>
    <name type="common">Black scour worm</name>
    <dbReference type="NCBI Taxonomy" id="6319"/>
    <lineage>
        <taxon>Eukaryota</taxon>
        <taxon>Metazoa</taxon>
        <taxon>Ecdysozoa</taxon>
        <taxon>Nematoda</taxon>
        <taxon>Chromadorea</taxon>
        <taxon>Rhabditida</taxon>
        <taxon>Rhabditina</taxon>
        <taxon>Rhabditomorpha</taxon>
        <taxon>Strongyloidea</taxon>
        <taxon>Trichostrongylidae</taxon>
        <taxon>Trichostrongylus</taxon>
    </lineage>
</organism>
<sequence length="291" mass="34596">MRGERFDAKDFRFLANIQRNPNPLELRIDLGVTWEELREQYEQAKKLDASWLRHLRNTTHSDAHERENVLLVISFLRTALTTKESLLRLTQRFVLLDGIHLTLCQVGKFPRQDREKWEGQKTEEKIDLDSVIVETDKTIRTIEKIIDEIEFEISEAKKSLQRGECRSQNDVDTPLKNPNSDRKPEEEVAKELERMEIEVEPRETYDMEIVPQEEPHRFPEQQPEKREEVSNAQELSDEDYLIQLIRESSGENEEQKVSDSKRQWASSVIMHYTELERKDKRRYRGYQTRAA</sequence>